<reference evidence="14 15" key="1">
    <citation type="journal article" date="2009" name="Science">
        <title>Genome sequence, comparative analysis, and population genetics of the domestic horse.</title>
        <authorList>
            <consortium name="Broad Institute Genome Sequencing Platform"/>
            <consortium name="Broad Institute Whole Genome Assembly Team"/>
            <person name="Wade C.M."/>
            <person name="Giulotto E."/>
            <person name="Sigurdsson S."/>
            <person name="Zoli M."/>
            <person name="Gnerre S."/>
            <person name="Imsland F."/>
            <person name="Lear T.L."/>
            <person name="Adelson D.L."/>
            <person name="Bailey E."/>
            <person name="Bellone R.R."/>
            <person name="Bloecker H."/>
            <person name="Distl O."/>
            <person name="Edgar R.C."/>
            <person name="Garber M."/>
            <person name="Leeb T."/>
            <person name="Mauceli E."/>
            <person name="MacLeod J.N."/>
            <person name="Penedo M.C.T."/>
            <person name="Raison J.M."/>
            <person name="Sharpe T."/>
            <person name="Vogel J."/>
            <person name="Andersson L."/>
            <person name="Antczak D.F."/>
            <person name="Biagi T."/>
            <person name="Binns M.M."/>
            <person name="Chowdhary B.P."/>
            <person name="Coleman S.J."/>
            <person name="Della Valle G."/>
            <person name="Fryc S."/>
            <person name="Guerin G."/>
            <person name="Hasegawa T."/>
            <person name="Hill E.W."/>
            <person name="Jurka J."/>
            <person name="Kiialainen A."/>
            <person name="Lindgren G."/>
            <person name="Liu J."/>
            <person name="Magnani E."/>
            <person name="Mickelson J.R."/>
            <person name="Murray J."/>
            <person name="Nergadze S.G."/>
            <person name="Onofrio R."/>
            <person name="Pedroni S."/>
            <person name="Piras M.F."/>
            <person name="Raudsepp T."/>
            <person name="Rocchi M."/>
            <person name="Roeed K.H."/>
            <person name="Ryder O.A."/>
            <person name="Searle S."/>
            <person name="Skow L."/>
            <person name="Swinburne J.E."/>
            <person name="Syvaenen A.C."/>
            <person name="Tozaki T."/>
            <person name="Valberg S.J."/>
            <person name="Vaudin M."/>
            <person name="White J.R."/>
            <person name="Zody M.C."/>
            <person name="Lander E.S."/>
            <person name="Lindblad-Toh K."/>
        </authorList>
    </citation>
    <scope>NUCLEOTIDE SEQUENCE [LARGE SCALE GENOMIC DNA]</scope>
    <source>
        <strain evidence="14 15">Thoroughbred</strain>
    </source>
</reference>
<dbReference type="SMART" id="SM01355">
    <property type="entry name" value="AP3B1_C"/>
    <property type="match status" value="1"/>
</dbReference>
<evidence type="ECO:0000256" key="7">
    <source>
        <dbReference type="ARBA" id="ARBA00023034"/>
    </source>
</evidence>
<evidence type="ECO:0000256" key="4">
    <source>
        <dbReference type="ARBA" id="ARBA00022448"/>
    </source>
</evidence>
<keyword evidence="9" id="KW-0968">Cytoplasmic vesicle</keyword>
<evidence type="ECO:0000259" key="13">
    <source>
        <dbReference type="SMART" id="SM01355"/>
    </source>
</evidence>
<feature type="compositionally biased region" description="Basic and acidic residues" evidence="12">
    <location>
        <begin position="634"/>
        <end position="645"/>
    </location>
</feature>
<evidence type="ECO:0000256" key="5">
    <source>
        <dbReference type="ARBA" id="ARBA00022553"/>
    </source>
</evidence>
<feature type="region of interest" description="Disordered" evidence="12">
    <location>
        <begin position="1"/>
        <end position="24"/>
    </location>
</feature>
<dbReference type="Proteomes" id="UP000002281">
    <property type="component" value="Chromosome 1"/>
</dbReference>
<dbReference type="GO" id="GO:0030665">
    <property type="term" value="C:clathrin-coated vesicle membrane"/>
    <property type="evidence" value="ECO:0007669"/>
    <property type="project" value="UniProtKB-SubCell"/>
</dbReference>
<sequence length="1053" mass="115753">MSAAPAYSEDKGGSAGPGEAEYGHDPASGGIFSSDYKRHDDLKEMLDTNKDSLKLEAMKRIVAMIARGKNASDLFPAVVKNVACKNIEDPNQLIRASALRVLSSIRVPIIVPIMMLAIKEAASDMSPYVRKTAAHAIPKLYSLDSDQKDQLIEVIEKLLADKTTLVAGSVVMAFEEVCPERIDLIHKNYRKLCNLLIDVEEWGQVVIISMLTRYARTQFLSPTQNESLLEENPEKAFYGSEEDEAKGPGSEEAAAAALPTRKPYVMDPDHRLLLRNTKPLLQSRSAAVVMAVAQLYFHLAPKAEVGVIAKALVRLLRSHSEVQYVVLQNVATMSIKRRGMFEPYLKSFYIRSTDPTQIKILKLEVLTNLANETNIPTVLREFQTYIRSMDKDFVAATIQAIGRCATNIGRVRDTCLNGLVQLLSNRDELVVAESVVVIKKLLQMQPAQHGEIIKHLAKLTDNIQVPMARASILWLIGEYCEHVPRIAPDVLRKMAKSFTAEEDIVKLQVINLAAKLYLTNSKQTKLLTQYVLSLAKYDQNYDIRDRARFTRQLIVPSEQGGALSRHAKKLFLAPKPAPVLESSFKDRDHFQLGSLSHLLNAKATGYQELPDWPEEAPDPSVRNVEVPEWTKCSNREKRKEKEKPFYSDSEGESGPTESADSDPESESESDSKSSSESGSGESSSESDNEDQDEDEEKGRSSESEQSEEEGEKKKMKKRKKVPEGQREGSSSDEGSDSSSSSSESEMTSDTEEEQVEPASWRKKTPPSGKSAPAAKEISLLDLEDFTPPSVQPLSPPTVVSTSLAADLEGLTLTDSPLVPSLLSPVSGAGRQELLHRVAGEGLAVDYTFSRQPFSGDPHMVSVHIHFSNSSDTPIKGLHVGTPKLPAGISIQEFPEIESLSPGESTTAIMGINFCDSTQAANFQLCTQTRQFYVSIQPPVGELMAPVFMSENEFKKEQGKLTGMNEITEKLTLPDASRSDHVVVQKVTATANLGRVPCGTSDEYRFAGRTLTSGSLVLLTLDARPTGAAQLTVNSEKMVIGTMLVKDVVQALTQ</sequence>
<comment type="function">
    <text evidence="10">Subunit of non-clathrin- and clathrin-associated adaptor protein complex 3 (AP-3) that plays a role in protein sorting in the late-Golgi/trans-Golgi network (TGN) and/or endosomes. The AP complexes mediate both the recruitment of clathrin to membranes and the recognition of sorting signals within the cytosolic tails of transmembrane cargo molecules. AP-3 appears to be involved in the sorting of a subset of transmembrane proteins targeted to lysosomes and lysosome-related organelles. In concert with the BLOC-1 complex, AP-3 is required to target cargos into vesicles assembled at cell bodies for delivery into neurites and nerve terminals.</text>
</comment>
<dbReference type="PIRSF" id="PIRSF037096">
    <property type="entry name" value="AP3_complex_beta"/>
    <property type="match status" value="1"/>
</dbReference>
<dbReference type="GO" id="GO:0005794">
    <property type="term" value="C:Golgi apparatus"/>
    <property type="evidence" value="ECO:0007669"/>
    <property type="project" value="UniProtKB-SubCell"/>
</dbReference>
<comment type="similarity">
    <text evidence="3 11">Belongs to the adaptor complexes large subunit family.</text>
</comment>
<dbReference type="InterPro" id="IPR013041">
    <property type="entry name" value="Clathrin_app_Ig-like_sf"/>
</dbReference>
<dbReference type="Pfam" id="PF01602">
    <property type="entry name" value="Adaptin_N"/>
    <property type="match status" value="1"/>
</dbReference>
<keyword evidence="6 11" id="KW-0653">Protein transport</keyword>
<dbReference type="SUPFAM" id="SSF49348">
    <property type="entry name" value="Clathrin adaptor appendage domain"/>
    <property type="match status" value="1"/>
</dbReference>
<dbReference type="GeneTree" id="ENSGT00940000156817"/>
<evidence type="ECO:0000256" key="8">
    <source>
        <dbReference type="ARBA" id="ARBA00023136"/>
    </source>
</evidence>
<keyword evidence="5" id="KW-0597">Phosphoprotein</keyword>
<evidence type="ECO:0000256" key="11">
    <source>
        <dbReference type="PIRNR" id="PIRNR037096"/>
    </source>
</evidence>
<protein>
    <recommendedName>
        <fullName evidence="11">AP-3 complex subunit beta</fullName>
    </recommendedName>
</protein>
<evidence type="ECO:0000256" key="12">
    <source>
        <dbReference type="SAM" id="MobiDB-lite"/>
    </source>
</evidence>
<dbReference type="SUPFAM" id="SSF48371">
    <property type="entry name" value="ARM repeat"/>
    <property type="match status" value="1"/>
</dbReference>
<feature type="compositionally biased region" description="Low complexity" evidence="12">
    <location>
        <begin position="727"/>
        <end position="745"/>
    </location>
</feature>
<proteinExistence type="inferred from homology"/>
<dbReference type="Gene3D" id="1.25.10.10">
    <property type="entry name" value="Leucine-rich Repeat Variant"/>
    <property type="match status" value="1"/>
</dbReference>
<evidence type="ECO:0000256" key="9">
    <source>
        <dbReference type="ARBA" id="ARBA00023329"/>
    </source>
</evidence>
<dbReference type="Ensembl" id="ENSECAT00000070881.2">
    <property type="protein sequence ID" value="ENSECAP00000053418.1"/>
    <property type="gene ID" value="ENSECAG00000019658.4"/>
</dbReference>
<comment type="subcellular location">
    <subcellularLocation>
        <location evidence="1">Cytoplasmic vesicle</location>
        <location evidence="1">Clathrin-coated vesicle membrane</location>
        <topology evidence="1">Peripheral membrane protein</topology>
        <orientation evidence="1">Cytoplasmic side</orientation>
    </subcellularLocation>
    <subcellularLocation>
        <location evidence="2">Golgi apparatus</location>
    </subcellularLocation>
</comment>
<reference evidence="14" key="2">
    <citation type="submission" date="2025-08" db="UniProtKB">
        <authorList>
            <consortium name="Ensembl"/>
        </authorList>
    </citation>
    <scope>IDENTIFICATION</scope>
    <source>
        <strain evidence="14">Thoroughbred</strain>
    </source>
</reference>
<evidence type="ECO:0000313" key="15">
    <source>
        <dbReference type="Proteomes" id="UP000002281"/>
    </source>
</evidence>
<accession>A0A5F5PXR8</accession>
<evidence type="ECO:0000256" key="6">
    <source>
        <dbReference type="ARBA" id="ARBA00022927"/>
    </source>
</evidence>
<dbReference type="AlphaFoldDB" id="A0A5F5PXR8"/>
<feature type="compositionally biased region" description="Acidic residues" evidence="12">
    <location>
        <begin position="746"/>
        <end position="755"/>
    </location>
</feature>
<feature type="domain" description="AP-3 complex subunit beta C-terminal" evidence="13">
    <location>
        <begin position="772"/>
        <end position="918"/>
    </location>
</feature>
<evidence type="ECO:0000256" key="3">
    <source>
        <dbReference type="ARBA" id="ARBA00006613"/>
    </source>
</evidence>
<dbReference type="InterPro" id="IPR026739">
    <property type="entry name" value="AP_beta"/>
</dbReference>
<dbReference type="Pfam" id="PF14796">
    <property type="entry name" value="AP3B1_C"/>
    <property type="match status" value="1"/>
</dbReference>
<dbReference type="GO" id="GO:0016192">
    <property type="term" value="P:vesicle-mediated transport"/>
    <property type="evidence" value="ECO:0007669"/>
    <property type="project" value="InterPro"/>
</dbReference>
<feature type="region of interest" description="Disordered" evidence="12">
    <location>
        <begin position="634"/>
        <end position="773"/>
    </location>
</feature>
<dbReference type="InterPro" id="IPR002553">
    <property type="entry name" value="Clathrin/coatomer_adapt-like_N"/>
</dbReference>
<keyword evidence="7" id="KW-0333">Golgi apparatus</keyword>
<dbReference type="InterPro" id="IPR026740">
    <property type="entry name" value="AP3_beta"/>
</dbReference>
<evidence type="ECO:0000256" key="2">
    <source>
        <dbReference type="ARBA" id="ARBA00004555"/>
    </source>
</evidence>
<dbReference type="InterPro" id="IPR056314">
    <property type="entry name" value="AP3B1/2_C"/>
</dbReference>
<dbReference type="PANTHER" id="PTHR11134">
    <property type="entry name" value="ADAPTOR COMPLEX SUBUNIT BETA FAMILY MEMBER"/>
    <property type="match status" value="1"/>
</dbReference>
<reference evidence="14" key="3">
    <citation type="submission" date="2025-09" db="UniProtKB">
        <authorList>
            <consortium name="Ensembl"/>
        </authorList>
    </citation>
    <scope>IDENTIFICATION</scope>
    <source>
        <strain evidence="14">Thoroughbred</strain>
    </source>
</reference>
<dbReference type="ExpressionAtlas" id="A0A5F5PXR8">
    <property type="expression patterns" value="baseline"/>
</dbReference>
<dbReference type="Pfam" id="PF24080">
    <property type="entry name" value="AP3B1_C_2"/>
    <property type="match status" value="1"/>
</dbReference>
<evidence type="ECO:0000313" key="14">
    <source>
        <dbReference type="Ensembl" id="ENSECAP00000053418.1"/>
    </source>
</evidence>
<evidence type="ECO:0000256" key="10">
    <source>
        <dbReference type="ARBA" id="ARBA00023570"/>
    </source>
</evidence>
<dbReference type="InterPro" id="IPR029390">
    <property type="entry name" value="AP3B_C"/>
</dbReference>
<keyword evidence="8 11" id="KW-0472">Membrane</keyword>
<dbReference type="InterPro" id="IPR011989">
    <property type="entry name" value="ARM-like"/>
</dbReference>
<feature type="compositionally biased region" description="Acidic residues" evidence="12">
    <location>
        <begin position="684"/>
        <end position="695"/>
    </location>
</feature>
<feature type="compositionally biased region" description="Acidic residues" evidence="12">
    <location>
        <begin position="659"/>
        <end position="668"/>
    </location>
</feature>
<evidence type="ECO:0000256" key="1">
    <source>
        <dbReference type="ARBA" id="ARBA00004145"/>
    </source>
</evidence>
<dbReference type="InterPro" id="IPR016024">
    <property type="entry name" value="ARM-type_fold"/>
</dbReference>
<dbReference type="GO" id="GO:0006886">
    <property type="term" value="P:intracellular protein transport"/>
    <property type="evidence" value="ECO:0007669"/>
    <property type="project" value="InterPro"/>
</dbReference>
<evidence type="ECO:0000313" key="16">
    <source>
        <dbReference type="VGNC" id="VGNC:15383"/>
    </source>
</evidence>
<keyword evidence="4 11" id="KW-0813">Transport</keyword>
<keyword evidence="15" id="KW-1185">Reference proteome</keyword>
<dbReference type="GO" id="GO:0030123">
    <property type="term" value="C:AP-3 adaptor complex"/>
    <property type="evidence" value="ECO:0007669"/>
    <property type="project" value="UniProtKB-UniRule"/>
</dbReference>
<organism evidence="14 15">
    <name type="scientific">Equus caballus</name>
    <name type="common">Horse</name>
    <dbReference type="NCBI Taxonomy" id="9796"/>
    <lineage>
        <taxon>Eukaryota</taxon>
        <taxon>Metazoa</taxon>
        <taxon>Chordata</taxon>
        <taxon>Craniata</taxon>
        <taxon>Vertebrata</taxon>
        <taxon>Euteleostomi</taxon>
        <taxon>Mammalia</taxon>
        <taxon>Eutheria</taxon>
        <taxon>Laurasiatheria</taxon>
        <taxon>Perissodactyla</taxon>
        <taxon>Equidae</taxon>
        <taxon>Equus</taxon>
    </lineage>
</organism>
<gene>
    <name evidence="14 16" type="primary">AP3B2</name>
</gene>
<dbReference type="VGNC" id="VGNC:15383">
    <property type="gene designation" value="AP3B2"/>
</dbReference>
<feature type="compositionally biased region" description="Low complexity" evidence="12">
    <location>
        <begin position="672"/>
        <end position="683"/>
    </location>
</feature>
<name>A0A5F5PXR8_HORSE</name>